<evidence type="ECO:0000256" key="2">
    <source>
        <dbReference type="SAM" id="Phobius"/>
    </source>
</evidence>
<feature type="region of interest" description="Disordered" evidence="1">
    <location>
        <begin position="150"/>
        <end position="172"/>
    </location>
</feature>
<dbReference type="Proteomes" id="UP001147148">
    <property type="component" value="Unassembled WGS sequence"/>
</dbReference>
<feature type="compositionally biased region" description="Basic and acidic residues" evidence="1">
    <location>
        <begin position="158"/>
        <end position="172"/>
    </location>
</feature>
<keyword evidence="2" id="KW-1133">Transmembrane helix</keyword>
<organism evidence="3 4">
    <name type="scientific">Vagococcus proximus</name>
    <dbReference type="NCBI Taxonomy" id="2991417"/>
    <lineage>
        <taxon>Bacteria</taxon>
        <taxon>Bacillati</taxon>
        <taxon>Bacillota</taxon>
        <taxon>Bacilli</taxon>
        <taxon>Lactobacillales</taxon>
        <taxon>Enterococcaceae</taxon>
        <taxon>Vagococcus</taxon>
    </lineage>
</organism>
<evidence type="ECO:0008006" key="5">
    <source>
        <dbReference type="Google" id="ProtNLM"/>
    </source>
</evidence>
<comment type="caution">
    <text evidence="3">The sequence shown here is derived from an EMBL/GenBank/DDBJ whole genome shotgun (WGS) entry which is preliminary data.</text>
</comment>
<dbReference type="Gene3D" id="2.115.10.20">
    <property type="entry name" value="Glycosyl hydrolase domain, family 43"/>
    <property type="match status" value="1"/>
</dbReference>
<keyword evidence="2" id="KW-0812">Transmembrane</keyword>
<dbReference type="EMBL" id="JAPDSH010000002">
    <property type="protein sequence ID" value="MDF0479378.1"/>
    <property type="molecule type" value="Genomic_DNA"/>
</dbReference>
<feature type="transmembrane region" description="Helical" evidence="2">
    <location>
        <begin position="39"/>
        <end position="61"/>
    </location>
</feature>
<proteinExistence type="predicted"/>
<sequence>MRIRLVVLGILGVSLVIFALTSCFYAYINKKDYKAKTFYTLMITLTIIGSLLFSYPCSIYLKNKRNIPGKELAIQFDGKIVTTQANAKERLFLPMAYDTIEATHPSVVSFEKKWHGYSYWMAVTAYPKGDATKENPHILASNDLTQWVEPKSGLNPLDEPHSSKNDEHNRPLQYDSDTHLIFNKEKQRLEIFWRYVDDVRNKVTIYRQTTSDGQDWSNKEIIYKENRKPNDWISPAFVKDESGYKVWYVTRGFNIVYRDSLDGKKWKHVKKLSIPYDVKRPDEMRHWHLDVQKIDGKYEMMVVGFRKKSDNTLKDRHTMSLYHSTSVNGKDWEPLKAILHPSGIKTAWDGKGLYRSSFIKENGNYYIFYSGIGYDQTRGIGLSYGDDLDNLQGVDFSHLEKLHN</sequence>
<dbReference type="PROSITE" id="PS51257">
    <property type="entry name" value="PROKAR_LIPOPROTEIN"/>
    <property type="match status" value="1"/>
</dbReference>
<accession>A0ABT5X045</accession>
<feature type="transmembrane region" description="Helical" evidence="2">
    <location>
        <begin position="6"/>
        <end position="27"/>
    </location>
</feature>
<name>A0ABT5X045_9ENTE</name>
<evidence type="ECO:0000313" key="3">
    <source>
        <dbReference type="EMBL" id="MDF0479378.1"/>
    </source>
</evidence>
<dbReference type="SUPFAM" id="SSF75005">
    <property type="entry name" value="Arabinanase/levansucrase/invertase"/>
    <property type="match status" value="1"/>
</dbReference>
<evidence type="ECO:0000256" key="1">
    <source>
        <dbReference type="SAM" id="MobiDB-lite"/>
    </source>
</evidence>
<evidence type="ECO:0000313" key="4">
    <source>
        <dbReference type="Proteomes" id="UP001147148"/>
    </source>
</evidence>
<dbReference type="RefSeq" id="WP_275471017.1">
    <property type="nucleotide sequence ID" value="NZ_JAPDSH010000002.1"/>
</dbReference>
<reference evidence="3" key="1">
    <citation type="submission" date="2022-10" db="EMBL/GenBank/DDBJ databases">
        <title>Vagococcus sp. isolated from poultry meat.</title>
        <authorList>
            <person name="Johansson P."/>
            <person name="Bjorkroth J."/>
        </authorList>
    </citation>
    <scope>NUCLEOTIDE SEQUENCE</scope>
    <source>
        <strain evidence="3">PNs007</strain>
    </source>
</reference>
<gene>
    <name evidence="3" type="ORF">OL233_03670</name>
</gene>
<keyword evidence="4" id="KW-1185">Reference proteome</keyword>
<dbReference type="InterPro" id="IPR023296">
    <property type="entry name" value="Glyco_hydro_beta-prop_sf"/>
</dbReference>
<protein>
    <recommendedName>
        <fullName evidence="5">Glycosyl hydrolase family 32 N-terminal domain-containing protein</fullName>
    </recommendedName>
</protein>
<keyword evidence="2" id="KW-0472">Membrane</keyword>